<dbReference type="SUPFAM" id="SSF53448">
    <property type="entry name" value="Nucleotide-diphospho-sugar transferases"/>
    <property type="match status" value="1"/>
</dbReference>
<keyword evidence="2" id="KW-1185">Reference proteome</keyword>
<protein>
    <recommendedName>
        <fullName evidence="3">Galactosyltransferase C-terminal domain-containing protein</fullName>
    </recommendedName>
</protein>
<accession>A0ABP8W461</accession>
<evidence type="ECO:0008006" key="3">
    <source>
        <dbReference type="Google" id="ProtNLM"/>
    </source>
</evidence>
<dbReference type="EMBL" id="BAABLM010000005">
    <property type="protein sequence ID" value="GAA4680961.1"/>
    <property type="molecule type" value="Genomic_DNA"/>
</dbReference>
<evidence type="ECO:0000313" key="2">
    <source>
        <dbReference type="Proteomes" id="UP001501295"/>
    </source>
</evidence>
<dbReference type="Gene3D" id="3.90.550.10">
    <property type="entry name" value="Spore Coat Polysaccharide Biosynthesis Protein SpsA, Chain A"/>
    <property type="match status" value="1"/>
</dbReference>
<name>A0ABP8W461_9MICO</name>
<gene>
    <name evidence="1" type="ORF">GCM10025780_27870</name>
</gene>
<dbReference type="Proteomes" id="UP001501295">
    <property type="component" value="Unassembled WGS sequence"/>
</dbReference>
<reference evidence="2" key="1">
    <citation type="journal article" date="2019" name="Int. J. Syst. Evol. Microbiol.">
        <title>The Global Catalogue of Microorganisms (GCM) 10K type strain sequencing project: providing services to taxonomists for standard genome sequencing and annotation.</title>
        <authorList>
            <consortium name="The Broad Institute Genomics Platform"/>
            <consortium name="The Broad Institute Genome Sequencing Center for Infectious Disease"/>
            <person name="Wu L."/>
            <person name="Ma J."/>
        </authorList>
    </citation>
    <scope>NUCLEOTIDE SEQUENCE [LARGE SCALE GENOMIC DNA]</scope>
    <source>
        <strain evidence="2">JCM 18956</strain>
    </source>
</reference>
<proteinExistence type="predicted"/>
<dbReference type="InterPro" id="IPR029044">
    <property type="entry name" value="Nucleotide-diphossugar_trans"/>
</dbReference>
<sequence>MVTVILPWRPQPSRIPAFDAVVDWYTTHLPGAEIRTVDSRDEVFNLAQCRNLGVAAAGGSAGSSPDEPVVVGDADTLPQPAPLLAALHAARTSGLVHLPYTEYHWLGRPGTAQFRDGLPLEECEYELVRGACSGVYVTTPRTWASHGGQDERFRGWGFEDAAWYLAHETLLGAPPQRHEGSVFALHHQAEVREGPQYDANAALMQRYRDAATSPESMRAFVFGG</sequence>
<dbReference type="RefSeq" id="WP_345376514.1">
    <property type="nucleotide sequence ID" value="NZ_BAABLM010000005.1"/>
</dbReference>
<evidence type="ECO:0000313" key="1">
    <source>
        <dbReference type="EMBL" id="GAA4680961.1"/>
    </source>
</evidence>
<comment type="caution">
    <text evidence="1">The sequence shown here is derived from an EMBL/GenBank/DDBJ whole genome shotgun (WGS) entry which is preliminary data.</text>
</comment>
<organism evidence="1 2">
    <name type="scientific">Frondihabitans cladoniiphilus</name>
    <dbReference type="NCBI Taxonomy" id="715785"/>
    <lineage>
        <taxon>Bacteria</taxon>
        <taxon>Bacillati</taxon>
        <taxon>Actinomycetota</taxon>
        <taxon>Actinomycetes</taxon>
        <taxon>Micrococcales</taxon>
        <taxon>Microbacteriaceae</taxon>
        <taxon>Frondihabitans</taxon>
    </lineage>
</organism>